<keyword evidence="1" id="KW-0597">Phosphoprotein</keyword>
<evidence type="ECO:0000256" key="3">
    <source>
        <dbReference type="ARBA" id="ARBA00022777"/>
    </source>
</evidence>
<gene>
    <name evidence="5" type="ORF">NCTC13163_02089</name>
</gene>
<dbReference type="InterPro" id="IPR039506">
    <property type="entry name" value="SPOB_a"/>
</dbReference>
<sequence length="146" mass="16564">MDSQAALKLVSTVRHEWMNRLQMISLYAALEPDKLEELYDRYRQHADEESALVRLNVPATSIVVIQANWEGRLTYTVSTDRVSFDDARVADKLVRLLSGTDGPIHVTFTDGLTVRVFGNVPEGVFTPEEVYEQTVECSTFRLKEGK</sequence>
<proteinExistence type="predicted"/>
<feature type="domain" description="SpoOB alpha-helical" evidence="4">
    <location>
        <begin position="3"/>
        <end position="54"/>
    </location>
</feature>
<dbReference type="EMBL" id="UGGP01000001">
    <property type="protein sequence ID" value="STO08712.1"/>
    <property type="molecule type" value="Genomic_DNA"/>
</dbReference>
<dbReference type="RefSeq" id="WP_029335604.1">
    <property type="nucleotide sequence ID" value="NZ_UGGP01000001.1"/>
</dbReference>
<evidence type="ECO:0000256" key="2">
    <source>
        <dbReference type="ARBA" id="ARBA00022679"/>
    </source>
</evidence>
<evidence type="ECO:0000313" key="5">
    <source>
        <dbReference type="EMBL" id="STO08712.1"/>
    </source>
</evidence>
<evidence type="ECO:0000256" key="1">
    <source>
        <dbReference type="ARBA" id="ARBA00022553"/>
    </source>
</evidence>
<dbReference type="STRING" id="1397694.GCA_000702585_02578"/>
<reference evidence="5 6" key="1">
    <citation type="submission" date="2018-06" db="EMBL/GenBank/DDBJ databases">
        <authorList>
            <consortium name="Pathogen Informatics"/>
            <person name="Doyle S."/>
        </authorList>
    </citation>
    <scope>NUCLEOTIDE SEQUENCE [LARGE SCALE GENOMIC DNA]</scope>
    <source>
        <strain evidence="5 6">NCTC13163</strain>
    </source>
</reference>
<dbReference type="Proteomes" id="UP000254060">
    <property type="component" value="Unassembled WGS sequence"/>
</dbReference>
<organism evidence="5 6">
    <name type="scientific">Exiguobacterium aurantiacum</name>
    <dbReference type="NCBI Taxonomy" id="33987"/>
    <lineage>
        <taxon>Bacteria</taxon>
        <taxon>Bacillati</taxon>
        <taxon>Bacillota</taxon>
        <taxon>Bacilli</taxon>
        <taxon>Bacillales</taxon>
        <taxon>Bacillales Family XII. Incertae Sedis</taxon>
        <taxon>Exiguobacterium</taxon>
    </lineage>
</organism>
<dbReference type="Gene3D" id="1.10.287.130">
    <property type="match status" value="1"/>
</dbReference>
<dbReference type="SUPFAM" id="SSF55890">
    <property type="entry name" value="Sporulation response regulatory protein Spo0B"/>
    <property type="match status" value="1"/>
</dbReference>
<accession>A0A377FV58</accession>
<dbReference type="InterPro" id="IPR016120">
    <property type="entry name" value="Sig_transdc_His_kin_SpoOB"/>
</dbReference>
<dbReference type="Pfam" id="PF14689">
    <property type="entry name" value="SPOB_a"/>
    <property type="match status" value="1"/>
</dbReference>
<protein>
    <recommendedName>
        <fullName evidence="4">SpoOB alpha-helical domain-containing protein</fullName>
    </recommendedName>
</protein>
<dbReference type="OrthoDB" id="2375606at2"/>
<evidence type="ECO:0000259" key="4">
    <source>
        <dbReference type="Pfam" id="PF14689"/>
    </source>
</evidence>
<dbReference type="GO" id="GO:0000155">
    <property type="term" value="F:phosphorelay sensor kinase activity"/>
    <property type="evidence" value="ECO:0007669"/>
    <property type="project" value="InterPro"/>
</dbReference>
<keyword evidence="2" id="KW-0808">Transferase</keyword>
<dbReference type="AlphaFoldDB" id="A0A377FV58"/>
<evidence type="ECO:0000313" key="6">
    <source>
        <dbReference type="Proteomes" id="UP000254060"/>
    </source>
</evidence>
<name>A0A377FV58_9BACL</name>
<keyword evidence="3" id="KW-0418">Kinase</keyword>